<dbReference type="GO" id="GO:0005886">
    <property type="term" value="C:plasma membrane"/>
    <property type="evidence" value="ECO:0007669"/>
    <property type="project" value="TreeGrafter"/>
</dbReference>
<dbReference type="InterPro" id="IPR008753">
    <property type="entry name" value="Peptidase_M13_N"/>
</dbReference>
<dbReference type="RefSeq" id="WP_105040422.1">
    <property type="nucleotide sequence ID" value="NZ_PPSL01000005.1"/>
</dbReference>
<dbReference type="AlphaFoldDB" id="A0A2S7SRW5"/>
<evidence type="ECO:0000256" key="4">
    <source>
        <dbReference type="ARBA" id="ARBA00022723"/>
    </source>
</evidence>
<accession>A0A2S7SRW5</accession>
<protein>
    <submittedName>
        <fullName evidence="10">M13 family peptidase</fullName>
    </submittedName>
</protein>
<keyword evidence="6" id="KW-0862">Zinc</keyword>
<comment type="cofactor">
    <cofactor evidence="1">
        <name>Zn(2+)</name>
        <dbReference type="ChEBI" id="CHEBI:29105"/>
    </cofactor>
</comment>
<name>A0A2S7SRW5_9BACT</name>
<dbReference type="PANTHER" id="PTHR11733">
    <property type="entry name" value="ZINC METALLOPROTEASE FAMILY M13 NEPRILYSIN-RELATED"/>
    <property type="match status" value="1"/>
</dbReference>
<keyword evidence="4" id="KW-0479">Metal-binding</keyword>
<dbReference type="PROSITE" id="PS51257">
    <property type="entry name" value="PROKAR_LIPOPROTEIN"/>
    <property type="match status" value="1"/>
</dbReference>
<dbReference type="GO" id="GO:0004222">
    <property type="term" value="F:metalloendopeptidase activity"/>
    <property type="evidence" value="ECO:0007669"/>
    <property type="project" value="InterPro"/>
</dbReference>
<dbReference type="PANTHER" id="PTHR11733:SF167">
    <property type="entry name" value="FI17812P1-RELATED"/>
    <property type="match status" value="1"/>
</dbReference>
<dbReference type="InterPro" id="IPR042089">
    <property type="entry name" value="Peptidase_M13_dom_2"/>
</dbReference>
<organism evidence="10 11">
    <name type="scientific">Flavipsychrobacter stenotrophus</name>
    <dbReference type="NCBI Taxonomy" id="2077091"/>
    <lineage>
        <taxon>Bacteria</taxon>
        <taxon>Pseudomonadati</taxon>
        <taxon>Bacteroidota</taxon>
        <taxon>Chitinophagia</taxon>
        <taxon>Chitinophagales</taxon>
        <taxon>Chitinophagaceae</taxon>
        <taxon>Flavipsychrobacter</taxon>
    </lineage>
</organism>
<keyword evidence="3" id="KW-0645">Protease</keyword>
<dbReference type="InterPro" id="IPR024079">
    <property type="entry name" value="MetalloPept_cat_dom_sf"/>
</dbReference>
<evidence type="ECO:0000256" key="5">
    <source>
        <dbReference type="ARBA" id="ARBA00022801"/>
    </source>
</evidence>
<evidence type="ECO:0000256" key="1">
    <source>
        <dbReference type="ARBA" id="ARBA00001947"/>
    </source>
</evidence>
<dbReference type="PROSITE" id="PS51885">
    <property type="entry name" value="NEPRILYSIN"/>
    <property type="match status" value="1"/>
</dbReference>
<dbReference type="PRINTS" id="PR00786">
    <property type="entry name" value="NEPRILYSIN"/>
</dbReference>
<dbReference type="Gene3D" id="1.10.1380.10">
    <property type="entry name" value="Neutral endopeptidase , domain2"/>
    <property type="match status" value="1"/>
</dbReference>
<evidence type="ECO:0000256" key="6">
    <source>
        <dbReference type="ARBA" id="ARBA00022833"/>
    </source>
</evidence>
<proteinExistence type="inferred from homology"/>
<dbReference type="Proteomes" id="UP000239872">
    <property type="component" value="Unassembled WGS sequence"/>
</dbReference>
<dbReference type="GO" id="GO:0016485">
    <property type="term" value="P:protein processing"/>
    <property type="evidence" value="ECO:0007669"/>
    <property type="project" value="TreeGrafter"/>
</dbReference>
<dbReference type="Gene3D" id="3.40.390.10">
    <property type="entry name" value="Collagenase (Catalytic Domain)"/>
    <property type="match status" value="1"/>
</dbReference>
<dbReference type="SUPFAM" id="SSF55486">
    <property type="entry name" value="Metalloproteases ('zincins'), catalytic domain"/>
    <property type="match status" value="1"/>
</dbReference>
<keyword evidence="5" id="KW-0378">Hydrolase</keyword>
<keyword evidence="7" id="KW-0482">Metalloprotease</keyword>
<comment type="similarity">
    <text evidence="2">Belongs to the peptidase M13 family.</text>
</comment>
<dbReference type="OrthoDB" id="9775677at2"/>
<evidence type="ECO:0000259" key="8">
    <source>
        <dbReference type="Pfam" id="PF01431"/>
    </source>
</evidence>
<feature type="domain" description="Peptidase M13 C-terminal" evidence="8">
    <location>
        <begin position="473"/>
        <end position="679"/>
    </location>
</feature>
<evidence type="ECO:0000256" key="2">
    <source>
        <dbReference type="ARBA" id="ARBA00007357"/>
    </source>
</evidence>
<dbReference type="Pfam" id="PF01431">
    <property type="entry name" value="Peptidase_M13"/>
    <property type="match status" value="1"/>
</dbReference>
<feature type="domain" description="Peptidase M13 N-terminal" evidence="9">
    <location>
        <begin position="41"/>
        <end position="419"/>
    </location>
</feature>
<dbReference type="EMBL" id="PPSL01000005">
    <property type="protein sequence ID" value="PQJ09650.1"/>
    <property type="molecule type" value="Genomic_DNA"/>
</dbReference>
<evidence type="ECO:0000256" key="7">
    <source>
        <dbReference type="ARBA" id="ARBA00023049"/>
    </source>
</evidence>
<evidence type="ECO:0000313" key="11">
    <source>
        <dbReference type="Proteomes" id="UP000239872"/>
    </source>
</evidence>
<dbReference type="CDD" id="cd08662">
    <property type="entry name" value="M13"/>
    <property type="match status" value="1"/>
</dbReference>
<dbReference type="InterPro" id="IPR018497">
    <property type="entry name" value="Peptidase_M13_C"/>
</dbReference>
<dbReference type="InterPro" id="IPR000718">
    <property type="entry name" value="Peptidase_M13"/>
</dbReference>
<comment type="caution">
    <text evidence="10">The sequence shown here is derived from an EMBL/GenBank/DDBJ whole genome shotgun (WGS) entry which is preliminary data.</text>
</comment>
<evidence type="ECO:0000313" key="10">
    <source>
        <dbReference type="EMBL" id="PQJ09650.1"/>
    </source>
</evidence>
<keyword evidence="11" id="KW-1185">Reference proteome</keyword>
<evidence type="ECO:0000259" key="9">
    <source>
        <dbReference type="Pfam" id="PF05649"/>
    </source>
</evidence>
<dbReference type="Pfam" id="PF05649">
    <property type="entry name" value="Peptidase_M13_N"/>
    <property type="match status" value="1"/>
</dbReference>
<reference evidence="10 11" key="1">
    <citation type="submission" date="2018-01" db="EMBL/GenBank/DDBJ databases">
        <title>A novel member of the phylum Bacteroidetes isolated from glacier ice.</title>
        <authorList>
            <person name="Liu Q."/>
            <person name="Xin Y.-H."/>
        </authorList>
    </citation>
    <scope>NUCLEOTIDE SEQUENCE [LARGE SCALE GENOMIC DNA]</scope>
    <source>
        <strain evidence="10 11">RB1R16</strain>
    </source>
</reference>
<sequence length="683" mass="76601">MIKKLPGILALAALTVACNQPAKEAAKEDILGAHRDTTVRPNDDFFAYANGGWIKQNPIPGDETTWGVGELVQKELYAKLKHINEEADQKAEKSGSGQQIGDFWHSAMDSAAIEKNGIEPLRAELDKIAALKTPADVMNQTAHMHVYGIGVFFGEGVGQDPKNSNVQAYQMSQGGLGLPSRDYYFNTDERTMKIRNAYPGYIANIFKNMGVDSAQAKAKAAAILALETKMAAASRKLEDLRDPYKNYNKYAISDLKKIAPNTDWPGVLKQIGVKSVDSVIVGQPEFYTALDKLVKTTDIQTLKDYMTFHLIKDNTSFLSKPYFDASFNFYGKIIRGAQEPKPRWRRALDAEQGVIGESLGKLFVKEYFSEKAKARYEQMIENVRIAYKARIEKLDWMSDSTKKKAIHKLMAIKKKVGYPDADKWKDLSSMKIDRGAYVTNMMRANEWWNNYSLNKLGKPVNREEWDMTPQTYNAYYNPSNNEIVLPAAMMTVPGFKDEELDDALVYGYTAASTVGHEITHGFDDEGRQYDEDGNLHNWWGPSDSAQFVTRANVLAMQFNMMRPFAPKDTASHINGKATLGENLADLGGILIGLDAFKQTEAYKKGEKINGMTPTQRFFLGYSLGWLLAERDETIATQLLTDVHSPAKYRVNGPFPNVPDFYEAFGIKAGDKMFIADSARVHLW</sequence>
<evidence type="ECO:0000256" key="3">
    <source>
        <dbReference type="ARBA" id="ARBA00022670"/>
    </source>
</evidence>
<dbReference type="GO" id="GO:0046872">
    <property type="term" value="F:metal ion binding"/>
    <property type="evidence" value="ECO:0007669"/>
    <property type="project" value="UniProtKB-KW"/>
</dbReference>
<gene>
    <name evidence="10" type="ORF">CJD36_017085</name>
</gene>